<dbReference type="Gene3D" id="1.20.1270.370">
    <property type="match status" value="1"/>
</dbReference>
<dbReference type="InterPro" id="IPR010327">
    <property type="entry name" value="FldB/FldC_alpha/beta"/>
</dbReference>
<organism evidence="2 3">
    <name type="scientific">Desulfosalsimonas propionicica</name>
    <dbReference type="NCBI Taxonomy" id="332175"/>
    <lineage>
        <taxon>Bacteria</taxon>
        <taxon>Pseudomonadati</taxon>
        <taxon>Thermodesulfobacteriota</taxon>
        <taxon>Desulfobacteria</taxon>
        <taxon>Desulfobacterales</taxon>
        <taxon>Desulfosalsimonadaceae</taxon>
        <taxon>Desulfosalsimonas</taxon>
    </lineage>
</organism>
<dbReference type="EMBL" id="JACDUS010000001">
    <property type="protein sequence ID" value="MBA2880218.1"/>
    <property type="molecule type" value="Genomic_DNA"/>
</dbReference>
<name>A0A7W0HJL4_9BACT</name>
<dbReference type="PANTHER" id="PTHR30548">
    <property type="entry name" value="2-HYDROXYGLUTARYL-COA DEHYDRATASE, D-COMPONENT-RELATED"/>
    <property type="match status" value="1"/>
</dbReference>
<dbReference type="Proteomes" id="UP000525298">
    <property type="component" value="Unassembled WGS sequence"/>
</dbReference>
<sequence>MITPFREAAARIYNPHAAEWFAGGGQIAGYTCSFMPPEIFHAAGILPYRLRGIETETMEIGDAYYGPYVCTFPKCLLQLAGQGKYGFLSGAVISTGCDAMRRLDECWRMAGKDYPDALPEFFHYFDVPHKTEPHALAWFKDEIRRLITAVSNHYGVLITDENLKSAISCYNRGRELLLEMESLRAAEDVVISGTDAFTVAVAGTVMPRQRFNEHLEALVHELRAAAPEPANGRKRILVTGSINDDTDLVGLIEDAGAVVVADNICFGIRSAADMVRTDGDPVDALAGGYLSNSVCPRMFGAYDQRFANLREKAARTGAEGVILQNIRFCDMHGSENSLIEKDFEAMGIPCLKLEREYGPLTETGRMKMRIEAFLEQLS</sequence>
<protein>
    <submittedName>
        <fullName evidence="2">Benzoyl-CoA reductase/2-hydroxyglutaryl-CoA dehydratase subunit BcrC/BadD/HgdB</fullName>
    </submittedName>
</protein>
<comment type="caution">
    <text evidence="2">The sequence shown here is derived from an EMBL/GenBank/DDBJ whole genome shotgun (WGS) entry which is preliminary data.</text>
</comment>
<reference evidence="2 3" key="1">
    <citation type="submission" date="2020-07" db="EMBL/GenBank/DDBJ databases">
        <title>Genomic Encyclopedia of Type Strains, Phase IV (KMG-IV): sequencing the most valuable type-strain genomes for metagenomic binning, comparative biology and taxonomic classification.</title>
        <authorList>
            <person name="Goeker M."/>
        </authorList>
    </citation>
    <scope>NUCLEOTIDE SEQUENCE [LARGE SCALE GENOMIC DNA]</scope>
    <source>
        <strain evidence="2 3">DSM 17721</strain>
    </source>
</reference>
<dbReference type="RefSeq" id="WP_181549873.1">
    <property type="nucleotide sequence ID" value="NZ_JACDUS010000001.1"/>
</dbReference>
<dbReference type="AlphaFoldDB" id="A0A7W0HJL4"/>
<dbReference type="Pfam" id="PF06050">
    <property type="entry name" value="HGD-D"/>
    <property type="match status" value="1"/>
</dbReference>
<evidence type="ECO:0000313" key="2">
    <source>
        <dbReference type="EMBL" id="MBA2880218.1"/>
    </source>
</evidence>
<dbReference type="PANTHER" id="PTHR30548:SF1">
    <property type="entry name" value="DEHYDRATASE SUBUNIT MJ0007-RELATED"/>
    <property type="match status" value="1"/>
</dbReference>
<accession>A0A7W0HJL4</accession>
<gene>
    <name evidence="2" type="ORF">HNR65_000525</name>
</gene>
<proteinExistence type="inferred from homology"/>
<evidence type="ECO:0000256" key="1">
    <source>
        <dbReference type="ARBA" id="ARBA00005806"/>
    </source>
</evidence>
<keyword evidence="3" id="KW-1185">Reference proteome</keyword>
<dbReference type="Gene3D" id="3.40.50.11890">
    <property type="match status" value="1"/>
</dbReference>
<dbReference type="Gene3D" id="3.40.50.11900">
    <property type="match status" value="1"/>
</dbReference>
<evidence type="ECO:0000313" key="3">
    <source>
        <dbReference type="Proteomes" id="UP000525298"/>
    </source>
</evidence>
<comment type="similarity">
    <text evidence="1">Belongs to the FldB/FldC dehydratase alpha/beta subunit family.</text>
</comment>